<name>A0A9J6G8U3_HAELO</name>
<evidence type="ECO:0000313" key="2">
    <source>
        <dbReference type="EMBL" id="KAH9371874.1"/>
    </source>
</evidence>
<dbReference type="Proteomes" id="UP000821853">
    <property type="component" value="Chromosome 3"/>
</dbReference>
<dbReference type="SUPFAM" id="SSF49599">
    <property type="entry name" value="TRAF domain-like"/>
    <property type="match status" value="1"/>
</dbReference>
<dbReference type="VEuPathDB" id="VectorBase:HLOH_043138"/>
<dbReference type="Gene3D" id="2.60.210.10">
    <property type="entry name" value="Apoptosis, Tumor Necrosis Factor Receptor Associated Protein 2, Chain A"/>
    <property type="match status" value="1"/>
</dbReference>
<dbReference type="InterPro" id="IPR049342">
    <property type="entry name" value="TRAF1-6_MATH_dom"/>
</dbReference>
<dbReference type="EMBL" id="JABSTR010000005">
    <property type="protein sequence ID" value="KAH9371874.1"/>
    <property type="molecule type" value="Genomic_DNA"/>
</dbReference>
<sequence>MVCRDECILKCTAPVENSLPEKPPVPAEKKNEQLVKLEKNVTEQVGSLDVKLAKLIEEFDSQKNKLDEIGQRLNHFNDALQEKLRAATASTLKSVDSKAREVKAFLTEKTESLTATLSSVLSIVAINPKTHRGTLTGYAAHKAKAIERGWNEGMAEKAYIQHYLLSWGIEMKAEDGHGNLYLWIQLHKGRNDEFLDWPFSNELRLCLIHPETQQEHCASDKPYTAASNNKYYARPLMKSNSGVFFRGTKIESSYCEKNGFIKDDQMLFKLEVLS</sequence>
<evidence type="ECO:0000313" key="3">
    <source>
        <dbReference type="Proteomes" id="UP000821853"/>
    </source>
</evidence>
<dbReference type="AlphaFoldDB" id="A0A9J6G8U3"/>
<feature type="domain" description="TRAF1-6 MATH" evidence="1">
    <location>
        <begin position="176"/>
        <end position="269"/>
    </location>
</feature>
<organism evidence="2 3">
    <name type="scientific">Haemaphysalis longicornis</name>
    <name type="common">Bush tick</name>
    <dbReference type="NCBI Taxonomy" id="44386"/>
    <lineage>
        <taxon>Eukaryota</taxon>
        <taxon>Metazoa</taxon>
        <taxon>Ecdysozoa</taxon>
        <taxon>Arthropoda</taxon>
        <taxon>Chelicerata</taxon>
        <taxon>Arachnida</taxon>
        <taxon>Acari</taxon>
        <taxon>Parasitiformes</taxon>
        <taxon>Ixodida</taxon>
        <taxon>Ixodoidea</taxon>
        <taxon>Ixodidae</taxon>
        <taxon>Haemaphysalinae</taxon>
        <taxon>Haemaphysalis</taxon>
    </lineage>
</organism>
<comment type="caution">
    <text evidence="2">The sequence shown here is derived from an EMBL/GenBank/DDBJ whole genome shotgun (WGS) entry which is preliminary data.</text>
</comment>
<protein>
    <recommendedName>
        <fullName evidence="1">TRAF1-6 MATH domain-containing protein</fullName>
    </recommendedName>
</protein>
<dbReference type="Pfam" id="PF21355">
    <property type="entry name" value="TRAF-mep_MATH"/>
    <property type="match status" value="1"/>
</dbReference>
<gene>
    <name evidence="2" type="ORF">HPB48_016481</name>
</gene>
<evidence type="ECO:0000259" key="1">
    <source>
        <dbReference type="Pfam" id="PF21355"/>
    </source>
</evidence>
<proteinExistence type="predicted"/>
<dbReference type="InterPro" id="IPR008974">
    <property type="entry name" value="TRAF-like"/>
</dbReference>
<keyword evidence="3" id="KW-1185">Reference proteome</keyword>
<reference evidence="2 3" key="1">
    <citation type="journal article" date="2020" name="Cell">
        <title>Large-Scale Comparative Analyses of Tick Genomes Elucidate Their Genetic Diversity and Vector Capacities.</title>
        <authorList>
            <consortium name="Tick Genome and Microbiome Consortium (TIGMIC)"/>
            <person name="Jia N."/>
            <person name="Wang J."/>
            <person name="Shi W."/>
            <person name="Du L."/>
            <person name="Sun Y."/>
            <person name="Zhan W."/>
            <person name="Jiang J.F."/>
            <person name="Wang Q."/>
            <person name="Zhang B."/>
            <person name="Ji P."/>
            <person name="Bell-Sakyi L."/>
            <person name="Cui X.M."/>
            <person name="Yuan T.T."/>
            <person name="Jiang B.G."/>
            <person name="Yang W.F."/>
            <person name="Lam T.T."/>
            <person name="Chang Q.C."/>
            <person name="Ding S.J."/>
            <person name="Wang X.J."/>
            <person name="Zhu J.G."/>
            <person name="Ruan X.D."/>
            <person name="Zhao L."/>
            <person name="Wei J.T."/>
            <person name="Ye R.Z."/>
            <person name="Que T.C."/>
            <person name="Du C.H."/>
            <person name="Zhou Y.H."/>
            <person name="Cheng J.X."/>
            <person name="Dai P.F."/>
            <person name="Guo W.B."/>
            <person name="Han X.H."/>
            <person name="Huang E.J."/>
            <person name="Li L.F."/>
            <person name="Wei W."/>
            <person name="Gao Y.C."/>
            <person name="Liu J.Z."/>
            <person name="Shao H.Z."/>
            <person name="Wang X."/>
            <person name="Wang C.C."/>
            <person name="Yang T.C."/>
            <person name="Huo Q.B."/>
            <person name="Li W."/>
            <person name="Chen H.Y."/>
            <person name="Chen S.E."/>
            <person name="Zhou L.G."/>
            <person name="Ni X.B."/>
            <person name="Tian J.H."/>
            <person name="Sheng Y."/>
            <person name="Liu T."/>
            <person name="Pan Y.S."/>
            <person name="Xia L.Y."/>
            <person name="Li J."/>
            <person name="Zhao F."/>
            <person name="Cao W.C."/>
        </authorList>
    </citation>
    <scope>NUCLEOTIDE SEQUENCE [LARGE SCALE GENOMIC DNA]</scope>
    <source>
        <strain evidence="2">HaeL-2018</strain>
    </source>
</reference>
<accession>A0A9J6G8U3</accession>
<dbReference type="OrthoDB" id="6499288at2759"/>